<dbReference type="UniPathway" id="UPA00375"/>
<keyword evidence="6" id="KW-0808">Transferase</keyword>
<evidence type="ECO:0000256" key="8">
    <source>
        <dbReference type="ARBA" id="ARBA00022694"/>
    </source>
</evidence>
<name>A0A7J7X8M3_RHIFE</name>
<organism evidence="13 14">
    <name type="scientific">Rhinolophus ferrumequinum</name>
    <name type="common">Greater horseshoe bat</name>
    <dbReference type="NCBI Taxonomy" id="59479"/>
    <lineage>
        <taxon>Eukaryota</taxon>
        <taxon>Metazoa</taxon>
        <taxon>Chordata</taxon>
        <taxon>Craniata</taxon>
        <taxon>Vertebrata</taxon>
        <taxon>Euteleostomi</taxon>
        <taxon>Mammalia</taxon>
        <taxon>Eutheria</taxon>
        <taxon>Laurasiatheria</taxon>
        <taxon>Chiroptera</taxon>
        <taxon>Yinpterochiroptera</taxon>
        <taxon>Rhinolophoidea</taxon>
        <taxon>Rhinolophidae</taxon>
        <taxon>Rhinolophinae</taxon>
        <taxon>Rhinolophus</taxon>
    </lineage>
</organism>
<proteinExistence type="inferred from homology"/>
<evidence type="ECO:0000256" key="2">
    <source>
        <dbReference type="ARBA" id="ARBA00008569"/>
    </source>
</evidence>
<evidence type="ECO:0000256" key="7">
    <source>
        <dbReference type="ARBA" id="ARBA00022691"/>
    </source>
</evidence>
<dbReference type="InterPro" id="IPR003827">
    <property type="entry name" value="tRNA_yW-synthesising"/>
</dbReference>
<evidence type="ECO:0000313" key="13">
    <source>
        <dbReference type="EMBL" id="KAF6345972.1"/>
    </source>
</evidence>
<dbReference type="PANTHER" id="PTHR48418">
    <property type="entry name" value="TRNA WYBUTOSINE-SYNTHESIZING PROTEIN 3"/>
    <property type="match status" value="1"/>
</dbReference>
<comment type="caution">
    <text evidence="13">The sequence shown here is derived from an EMBL/GenBank/DDBJ whole genome shotgun (WGS) entry which is preliminary data.</text>
</comment>
<evidence type="ECO:0000256" key="1">
    <source>
        <dbReference type="ARBA" id="ARBA00004797"/>
    </source>
</evidence>
<dbReference type="Gene3D" id="3.30.1960.10">
    <property type="entry name" value="tRNA wybutosine-synthesizing-like"/>
    <property type="match status" value="1"/>
</dbReference>
<dbReference type="Pfam" id="PF02676">
    <property type="entry name" value="TYW3"/>
    <property type="match status" value="1"/>
</dbReference>
<sequence>MDRSAEFRRWKAQCLSKADLSRKGDVDEDVVDLVQLLNEREQFFTTSSCAGRIILLDGNINGIEVQKKNCCWLLVTHRPCVKDDMIAALKKANGDAILKFEPFVLHVQCQQLQDAQILHSVAVDSGFRNSGITVGKRGKIMLAVRSTHGLEVPLSHEGKLMVTEEYIDFLLKIANQKMEENKKRIERFYNCLQHALERETITNSHSKEKINEKNNPYSHRTAFESWIPCHPAALVVLTTRSHASAFMDILNAFFSIISFMVFQVHPNHRINRRAVVPWRLESTF</sequence>
<comment type="pathway">
    <text evidence="1">tRNA modification; wybutosine-tRNA(Phe) biosynthesis.</text>
</comment>
<dbReference type="AlphaFoldDB" id="A0A7J7X8M3"/>
<dbReference type="InterPro" id="IPR036602">
    <property type="entry name" value="tRNA_yW-synthesising-like_sf"/>
</dbReference>
<dbReference type="GO" id="GO:0008033">
    <property type="term" value="P:tRNA processing"/>
    <property type="evidence" value="ECO:0007669"/>
    <property type="project" value="UniProtKB-KW"/>
</dbReference>
<gene>
    <name evidence="13" type="ORF">mRhiFer1_017852</name>
</gene>
<reference evidence="13 14" key="1">
    <citation type="journal article" date="2020" name="Nature">
        <title>Six reference-quality genomes reveal evolution of bat adaptations.</title>
        <authorList>
            <person name="Jebb D."/>
            <person name="Huang Z."/>
            <person name="Pippel M."/>
            <person name="Hughes G.M."/>
            <person name="Lavrichenko K."/>
            <person name="Devanna P."/>
            <person name="Winkler S."/>
            <person name="Jermiin L.S."/>
            <person name="Skirmuntt E.C."/>
            <person name="Katzourakis A."/>
            <person name="Burkitt-Gray L."/>
            <person name="Ray D.A."/>
            <person name="Sullivan K.A.M."/>
            <person name="Roscito J.G."/>
            <person name="Kirilenko B.M."/>
            <person name="Davalos L.M."/>
            <person name="Corthals A.P."/>
            <person name="Power M.L."/>
            <person name="Jones G."/>
            <person name="Ransome R.D."/>
            <person name="Dechmann D.K.N."/>
            <person name="Locatelli A.G."/>
            <person name="Puechmaille S.J."/>
            <person name="Fedrigo O."/>
            <person name="Jarvis E.D."/>
            <person name="Hiller M."/>
            <person name="Vernes S.C."/>
            <person name="Myers E.W."/>
            <person name="Teeling E.C."/>
        </authorList>
    </citation>
    <scope>NUCLEOTIDE SEQUENCE [LARGE SCALE GENOMIC DNA]</scope>
    <source>
        <strain evidence="13">MRhiFer1</strain>
        <tissue evidence="13">Lung</tissue>
    </source>
</reference>
<protein>
    <recommendedName>
        <fullName evidence="4">tRNA wybutosine-synthesizing protein 3 homolog</fullName>
        <ecNumber evidence="3">2.1.1.282</ecNumber>
    </recommendedName>
    <alternativeName>
        <fullName evidence="10">tRNA(Phe) 7-((3-amino-3-carboxypropyl)-4-demethylwyosine(37)-N(4))-methyltransferase</fullName>
    </alternativeName>
</protein>
<dbReference type="SUPFAM" id="SSF111278">
    <property type="entry name" value="SSo0622-like"/>
    <property type="match status" value="1"/>
</dbReference>
<dbReference type="GO" id="GO:0032259">
    <property type="term" value="P:methylation"/>
    <property type="evidence" value="ECO:0007669"/>
    <property type="project" value="UniProtKB-KW"/>
</dbReference>
<keyword evidence="8" id="KW-0819">tRNA processing</keyword>
<evidence type="ECO:0000256" key="11">
    <source>
        <dbReference type="ARBA" id="ARBA00049202"/>
    </source>
</evidence>
<dbReference type="EMBL" id="JACAGC010000009">
    <property type="protein sequence ID" value="KAF6345972.1"/>
    <property type="molecule type" value="Genomic_DNA"/>
</dbReference>
<comment type="function">
    <text evidence="9">Probable S-adenosyl-L-methionine-dependent methyltransferase that acts as a component of the wybutosine biosynthesis pathway. Wybutosine is a hyper modified guanosine with a tricyclic base found at the 3'-position adjacent to the anticodon of eukaryotic phenylalanine tRNA.</text>
</comment>
<accession>A0A7J7X8M3</accession>
<evidence type="ECO:0000256" key="3">
    <source>
        <dbReference type="ARBA" id="ARBA00012750"/>
    </source>
</evidence>
<evidence type="ECO:0000259" key="12">
    <source>
        <dbReference type="Pfam" id="PF02676"/>
    </source>
</evidence>
<evidence type="ECO:0000256" key="5">
    <source>
        <dbReference type="ARBA" id="ARBA00022603"/>
    </source>
</evidence>
<dbReference type="PANTHER" id="PTHR48418:SF1">
    <property type="entry name" value="TRNA WYBUTOSINE-SYNTHESIZING PROTEIN 3"/>
    <property type="match status" value="1"/>
</dbReference>
<evidence type="ECO:0000313" key="14">
    <source>
        <dbReference type="Proteomes" id="UP000585614"/>
    </source>
</evidence>
<comment type="catalytic activity">
    <reaction evidence="11">
        <text>4-demethyl-7-[(3S)-3-amino-3-carboxypropyl]wyosine(37) in tRNA(Phe) + S-adenosyl-L-methionine = 7-[(3S)-3-amino-3-carboxypropyl]wyosine(37) in tRNA(Phe) + S-adenosyl-L-homocysteine + H(+)</text>
        <dbReference type="Rhea" id="RHEA:36635"/>
        <dbReference type="Rhea" id="RHEA-COMP:10378"/>
        <dbReference type="Rhea" id="RHEA-COMP:10379"/>
        <dbReference type="ChEBI" id="CHEBI:15378"/>
        <dbReference type="ChEBI" id="CHEBI:57856"/>
        <dbReference type="ChEBI" id="CHEBI:59789"/>
        <dbReference type="ChEBI" id="CHEBI:73543"/>
        <dbReference type="ChEBI" id="CHEBI:73550"/>
        <dbReference type="EC" id="2.1.1.282"/>
    </reaction>
</comment>
<dbReference type="Proteomes" id="UP000585614">
    <property type="component" value="Unassembled WGS sequence"/>
</dbReference>
<dbReference type="EC" id="2.1.1.282" evidence="3"/>
<evidence type="ECO:0000256" key="4">
    <source>
        <dbReference type="ARBA" id="ARBA00016536"/>
    </source>
</evidence>
<evidence type="ECO:0000256" key="10">
    <source>
        <dbReference type="ARBA" id="ARBA00030554"/>
    </source>
</evidence>
<keyword evidence="7" id="KW-0949">S-adenosyl-L-methionine</keyword>
<evidence type="ECO:0000256" key="6">
    <source>
        <dbReference type="ARBA" id="ARBA00022679"/>
    </source>
</evidence>
<keyword evidence="5" id="KW-0489">Methyltransferase</keyword>
<evidence type="ECO:0000256" key="9">
    <source>
        <dbReference type="ARBA" id="ARBA00025378"/>
    </source>
</evidence>
<dbReference type="GO" id="GO:0008168">
    <property type="term" value="F:methyltransferase activity"/>
    <property type="evidence" value="ECO:0007669"/>
    <property type="project" value="UniProtKB-KW"/>
</dbReference>
<dbReference type="FunFam" id="3.30.1960.10:FF:000001">
    <property type="entry name" value="tRNA wybutosine-synthesizing protein 3 homolog"/>
    <property type="match status" value="1"/>
</dbReference>
<comment type="similarity">
    <text evidence="2">Belongs to the TYW3 family.</text>
</comment>
<feature type="domain" description="tRNA wybutosine-synthesizing protein" evidence="12">
    <location>
        <begin position="10"/>
        <end position="193"/>
    </location>
</feature>